<accession>A0A9Q0VAR5</accession>
<reference evidence="2" key="1">
    <citation type="submission" date="2022-11" db="EMBL/GenBank/DDBJ databases">
        <authorList>
            <person name="Hyden B.L."/>
            <person name="Feng K."/>
            <person name="Yates T."/>
            <person name="Jawdy S."/>
            <person name="Smart L.B."/>
            <person name="Muchero W."/>
        </authorList>
    </citation>
    <scope>NUCLEOTIDE SEQUENCE</scope>
    <source>
        <tissue evidence="2">Shoot tip</tissue>
    </source>
</reference>
<dbReference type="InterPro" id="IPR043502">
    <property type="entry name" value="DNA/RNA_pol_sf"/>
</dbReference>
<keyword evidence="1" id="KW-0812">Transmembrane</keyword>
<keyword evidence="1" id="KW-1133">Transmembrane helix</keyword>
<sequence length="181" mass="21014">MMFRQIPLANIYTRHLEIKILNIHNCFSIFILYLLGQVLYVSIYLNRIQDAQWFSKFENSGEFPGKLETVKKIQQFCGLANYARPYFKKLASYLKHIYQKTGKNGQKKFDDQDVKAIQTIKEMVKTLPPLKLPLDSDYLVIHTDGSEDGEQPWLLNQTNIAQRPKNNCADMPVASTNRNIL</sequence>
<organism evidence="2 3">
    <name type="scientific">Salix purpurea</name>
    <name type="common">Purple osier willow</name>
    <dbReference type="NCBI Taxonomy" id="77065"/>
    <lineage>
        <taxon>Eukaryota</taxon>
        <taxon>Viridiplantae</taxon>
        <taxon>Streptophyta</taxon>
        <taxon>Embryophyta</taxon>
        <taxon>Tracheophyta</taxon>
        <taxon>Spermatophyta</taxon>
        <taxon>Magnoliopsida</taxon>
        <taxon>eudicotyledons</taxon>
        <taxon>Gunneridae</taxon>
        <taxon>Pentapetalae</taxon>
        <taxon>rosids</taxon>
        <taxon>fabids</taxon>
        <taxon>Malpighiales</taxon>
        <taxon>Salicaceae</taxon>
        <taxon>Saliceae</taxon>
        <taxon>Salix</taxon>
    </lineage>
</organism>
<proteinExistence type="predicted"/>
<name>A0A9Q0VAR5_SALPP</name>
<keyword evidence="1" id="KW-0472">Membrane</keyword>
<dbReference type="Proteomes" id="UP001151532">
    <property type="component" value="Chromosome 19"/>
</dbReference>
<feature type="transmembrane region" description="Helical" evidence="1">
    <location>
        <begin position="21"/>
        <end position="45"/>
    </location>
</feature>
<dbReference type="PANTHER" id="PTHR33064:SF37">
    <property type="entry name" value="RIBONUCLEASE H"/>
    <property type="match status" value="1"/>
</dbReference>
<dbReference type="PANTHER" id="PTHR33064">
    <property type="entry name" value="POL PROTEIN"/>
    <property type="match status" value="1"/>
</dbReference>
<evidence type="ECO:0000313" key="2">
    <source>
        <dbReference type="EMBL" id="KAJ6744190.1"/>
    </source>
</evidence>
<keyword evidence="3" id="KW-1185">Reference proteome</keyword>
<evidence type="ECO:0000256" key="1">
    <source>
        <dbReference type="SAM" id="Phobius"/>
    </source>
</evidence>
<dbReference type="OrthoDB" id="3863715at2759"/>
<dbReference type="EMBL" id="JAPFFK010000009">
    <property type="protein sequence ID" value="KAJ6744190.1"/>
    <property type="molecule type" value="Genomic_DNA"/>
</dbReference>
<dbReference type="InterPro" id="IPR043128">
    <property type="entry name" value="Rev_trsase/Diguanyl_cyclase"/>
</dbReference>
<evidence type="ECO:0000313" key="3">
    <source>
        <dbReference type="Proteomes" id="UP001151532"/>
    </source>
</evidence>
<dbReference type="SUPFAM" id="SSF56672">
    <property type="entry name" value="DNA/RNA polymerases"/>
    <property type="match status" value="1"/>
</dbReference>
<comment type="caution">
    <text evidence="2">The sequence shown here is derived from an EMBL/GenBank/DDBJ whole genome shotgun (WGS) entry which is preliminary data.</text>
</comment>
<gene>
    <name evidence="2" type="ORF">OIU79_030501</name>
</gene>
<dbReference type="Gene3D" id="3.30.70.270">
    <property type="match status" value="1"/>
</dbReference>
<protein>
    <recommendedName>
        <fullName evidence="4">Reverse transcriptase/retrotransposon-derived protein RNase H-like domain-containing protein</fullName>
    </recommendedName>
</protein>
<dbReference type="AlphaFoldDB" id="A0A9Q0VAR5"/>
<evidence type="ECO:0008006" key="4">
    <source>
        <dbReference type="Google" id="ProtNLM"/>
    </source>
</evidence>
<dbReference type="InterPro" id="IPR051320">
    <property type="entry name" value="Viral_Replic_Matur_Polypro"/>
</dbReference>
<reference evidence="2" key="2">
    <citation type="journal article" date="2023" name="Int. J. Mol. Sci.">
        <title>De Novo Assembly and Annotation of 11 Diverse Shrub Willow (Salix) Genomes Reveals Novel Gene Organization in Sex-Linked Regions.</title>
        <authorList>
            <person name="Hyden B."/>
            <person name="Feng K."/>
            <person name="Yates T.B."/>
            <person name="Jawdy S."/>
            <person name="Cereghino C."/>
            <person name="Smart L.B."/>
            <person name="Muchero W."/>
        </authorList>
    </citation>
    <scope>NUCLEOTIDE SEQUENCE</scope>
    <source>
        <tissue evidence="2">Shoot tip</tissue>
    </source>
</reference>